<proteinExistence type="predicted"/>
<dbReference type="STRING" id="1395513.P343_08600"/>
<accession>V6IY31</accession>
<evidence type="ECO:0000313" key="1">
    <source>
        <dbReference type="EMBL" id="EST12255.1"/>
    </source>
</evidence>
<comment type="caution">
    <text evidence="1">The sequence shown here is derived from an EMBL/GenBank/DDBJ whole genome shotgun (WGS) entry which is preliminary data.</text>
</comment>
<protein>
    <submittedName>
        <fullName evidence="1">Uncharacterized protein</fullName>
    </submittedName>
</protein>
<evidence type="ECO:0000313" key="2">
    <source>
        <dbReference type="Proteomes" id="UP000018296"/>
    </source>
</evidence>
<gene>
    <name evidence="1" type="ORF">P343_08600</name>
</gene>
<reference evidence="1 2" key="1">
    <citation type="journal article" date="2013" name="Genome Announc.">
        <title>Genome Sequence of Sporolactobacillus laevolacticus DSM442, an Efficient Polymer-Grade D-Lactate Producer from Agricultural Waste Cottonseed as a Nitrogen Source.</title>
        <authorList>
            <person name="Wang H."/>
            <person name="Wang L."/>
            <person name="Ju J."/>
            <person name="Yu B."/>
            <person name="Ma Y."/>
        </authorList>
    </citation>
    <scope>NUCLEOTIDE SEQUENCE [LARGE SCALE GENOMIC DNA]</scope>
    <source>
        <strain evidence="1 2">DSM 442</strain>
    </source>
</reference>
<sequence length="38" mass="4252">MKICDNMITWTAGRIGQGSLARTEDVAHLTVLILTMYK</sequence>
<organism evidence="1 2">
    <name type="scientific">Sporolactobacillus laevolacticus DSM 442</name>
    <dbReference type="NCBI Taxonomy" id="1395513"/>
    <lineage>
        <taxon>Bacteria</taxon>
        <taxon>Bacillati</taxon>
        <taxon>Bacillota</taxon>
        <taxon>Bacilli</taxon>
        <taxon>Bacillales</taxon>
        <taxon>Sporolactobacillaceae</taxon>
        <taxon>Sporolactobacillus</taxon>
    </lineage>
</organism>
<dbReference type="Proteomes" id="UP000018296">
    <property type="component" value="Unassembled WGS sequence"/>
</dbReference>
<keyword evidence="2" id="KW-1185">Reference proteome</keyword>
<name>V6IY31_9BACL</name>
<dbReference type="EMBL" id="AWTC01000006">
    <property type="protein sequence ID" value="EST12255.1"/>
    <property type="molecule type" value="Genomic_DNA"/>
</dbReference>
<dbReference type="AlphaFoldDB" id="V6IY31"/>